<feature type="transmembrane region" description="Helical" evidence="1">
    <location>
        <begin position="7"/>
        <end position="26"/>
    </location>
</feature>
<dbReference type="STRING" id="1051891.A0A0C3LZ74"/>
<dbReference type="EMBL" id="KN823020">
    <property type="protein sequence ID" value="KIO26722.1"/>
    <property type="molecule type" value="Genomic_DNA"/>
</dbReference>
<evidence type="ECO:0000313" key="3">
    <source>
        <dbReference type="Proteomes" id="UP000054248"/>
    </source>
</evidence>
<dbReference type="GO" id="GO:0005886">
    <property type="term" value="C:plasma membrane"/>
    <property type="evidence" value="ECO:0007669"/>
    <property type="project" value="InterPro"/>
</dbReference>
<gene>
    <name evidence="2" type="ORF">M407DRAFT_243618</name>
</gene>
<name>A0A0C3LZ74_9AGAM</name>
<sequence>MRGETCVAIATFFSFVSVILLIFAHVSQINTSAVPRKLHLVQVNVTNYGVALNAATGVTSPGLYTDNASVPLGDELGLRNIYSWGLYGYCAYLNDTAGQCGNQTFANEFRPMDVLLSDTPEAYSIQTKTLVPNATAFKNSSYLAGLTKPAFWLVFVATLCAGGALLVGIVKNKWTFIVSSFLSIVGTIFLLIGASIYTAAIDKAKTVNQAVVRGSVPLGIEVTAGSGLWLIWAAFVTLLLSTAPYTISCWAFLKR</sequence>
<dbReference type="AlphaFoldDB" id="A0A0C3LZ74"/>
<proteinExistence type="predicted"/>
<feature type="transmembrane region" description="Helical" evidence="1">
    <location>
        <begin position="229"/>
        <end position="253"/>
    </location>
</feature>
<feature type="transmembrane region" description="Helical" evidence="1">
    <location>
        <begin position="150"/>
        <end position="169"/>
    </location>
</feature>
<dbReference type="GO" id="GO:0051285">
    <property type="term" value="C:cell cortex of cell tip"/>
    <property type="evidence" value="ECO:0007669"/>
    <property type="project" value="TreeGrafter"/>
</dbReference>
<dbReference type="Proteomes" id="UP000054248">
    <property type="component" value="Unassembled WGS sequence"/>
</dbReference>
<protein>
    <submittedName>
        <fullName evidence="2">Glycoside hydrolase family 15 protein</fullName>
    </submittedName>
</protein>
<dbReference type="InterPro" id="IPR052413">
    <property type="entry name" value="SUR7_domain"/>
</dbReference>
<keyword evidence="1" id="KW-0472">Membrane</keyword>
<organism evidence="2 3">
    <name type="scientific">Tulasnella calospora MUT 4182</name>
    <dbReference type="NCBI Taxonomy" id="1051891"/>
    <lineage>
        <taxon>Eukaryota</taxon>
        <taxon>Fungi</taxon>
        <taxon>Dikarya</taxon>
        <taxon>Basidiomycota</taxon>
        <taxon>Agaricomycotina</taxon>
        <taxon>Agaricomycetes</taxon>
        <taxon>Cantharellales</taxon>
        <taxon>Tulasnellaceae</taxon>
        <taxon>Tulasnella</taxon>
    </lineage>
</organism>
<dbReference type="InterPro" id="IPR009571">
    <property type="entry name" value="SUR7/Rim9-like_fungi"/>
</dbReference>
<dbReference type="GO" id="GO:0031505">
    <property type="term" value="P:fungal-type cell wall organization"/>
    <property type="evidence" value="ECO:0007669"/>
    <property type="project" value="TreeGrafter"/>
</dbReference>
<dbReference type="HOGENOM" id="CLU_094315_0_0_1"/>
<dbReference type="OrthoDB" id="3349852at2759"/>
<dbReference type="PANTHER" id="PTHR28019">
    <property type="entry name" value="CELL MEMBRANE PROTEIN YLR413W-RELATED"/>
    <property type="match status" value="1"/>
</dbReference>
<keyword evidence="3" id="KW-1185">Reference proteome</keyword>
<keyword evidence="2" id="KW-0378">Hydrolase</keyword>
<keyword evidence="1" id="KW-1133">Transmembrane helix</keyword>
<reference evidence="2 3" key="1">
    <citation type="submission" date="2014-04" db="EMBL/GenBank/DDBJ databases">
        <authorList>
            <consortium name="DOE Joint Genome Institute"/>
            <person name="Kuo A."/>
            <person name="Girlanda M."/>
            <person name="Perotto S."/>
            <person name="Kohler A."/>
            <person name="Nagy L.G."/>
            <person name="Floudas D."/>
            <person name="Copeland A."/>
            <person name="Barry K.W."/>
            <person name="Cichocki N."/>
            <person name="Veneault-Fourrey C."/>
            <person name="LaButti K."/>
            <person name="Lindquist E.A."/>
            <person name="Lipzen A."/>
            <person name="Lundell T."/>
            <person name="Morin E."/>
            <person name="Murat C."/>
            <person name="Sun H."/>
            <person name="Tunlid A."/>
            <person name="Henrissat B."/>
            <person name="Grigoriev I.V."/>
            <person name="Hibbett D.S."/>
            <person name="Martin F."/>
            <person name="Nordberg H.P."/>
            <person name="Cantor M.N."/>
            <person name="Hua S.X."/>
        </authorList>
    </citation>
    <scope>NUCLEOTIDE SEQUENCE [LARGE SCALE GENOMIC DNA]</scope>
    <source>
        <strain evidence="2 3">MUT 4182</strain>
    </source>
</reference>
<keyword evidence="1" id="KW-0812">Transmembrane</keyword>
<dbReference type="Pfam" id="PF06687">
    <property type="entry name" value="SUR7"/>
    <property type="match status" value="1"/>
</dbReference>
<evidence type="ECO:0000256" key="1">
    <source>
        <dbReference type="SAM" id="Phobius"/>
    </source>
</evidence>
<dbReference type="GO" id="GO:0016787">
    <property type="term" value="F:hydrolase activity"/>
    <property type="evidence" value="ECO:0007669"/>
    <property type="project" value="UniProtKB-KW"/>
</dbReference>
<reference evidence="3" key="2">
    <citation type="submission" date="2015-01" db="EMBL/GenBank/DDBJ databases">
        <title>Evolutionary Origins and Diversification of the Mycorrhizal Mutualists.</title>
        <authorList>
            <consortium name="DOE Joint Genome Institute"/>
            <consortium name="Mycorrhizal Genomics Consortium"/>
            <person name="Kohler A."/>
            <person name="Kuo A."/>
            <person name="Nagy L.G."/>
            <person name="Floudas D."/>
            <person name="Copeland A."/>
            <person name="Barry K.W."/>
            <person name="Cichocki N."/>
            <person name="Veneault-Fourrey C."/>
            <person name="LaButti K."/>
            <person name="Lindquist E.A."/>
            <person name="Lipzen A."/>
            <person name="Lundell T."/>
            <person name="Morin E."/>
            <person name="Murat C."/>
            <person name="Riley R."/>
            <person name="Ohm R."/>
            <person name="Sun H."/>
            <person name="Tunlid A."/>
            <person name="Henrissat B."/>
            <person name="Grigoriev I.V."/>
            <person name="Hibbett D.S."/>
            <person name="Martin F."/>
        </authorList>
    </citation>
    <scope>NUCLEOTIDE SEQUENCE [LARGE SCALE GENOMIC DNA]</scope>
    <source>
        <strain evidence="3">MUT 4182</strain>
    </source>
</reference>
<dbReference type="PANTHER" id="PTHR28019:SF2">
    <property type="entry name" value="CELL MEMBRANE PROTEIN YLR413W-RELATED"/>
    <property type="match status" value="1"/>
</dbReference>
<accession>A0A0C3LZ74</accession>
<feature type="transmembrane region" description="Helical" evidence="1">
    <location>
        <begin position="176"/>
        <end position="197"/>
    </location>
</feature>
<evidence type="ECO:0000313" key="2">
    <source>
        <dbReference type="EMBL" id="KIO26722.1"/>
    </source>
</evidence>